<evidence type="ECO:0000256" key="1">
    <source>
        <dbReference type="SAM" id="Phobius"/>
    </source>
</evidence>
<dbReference type="EMBL" id="JAMXQS010000001">
    <property type="protein sequence ID" value="MCO6048213.1"/>
    <property type="molecule type" value="Genomic_DNA"/>
</dbReference>
<gene>
    <name evidence="2" type="ORF">NGM99_00215</name>
</gene>
<feature type="transmembrane region" description="Helical" evidence="1">
    <location>
        <begin position="30"/>
        <end position="54"/>
    </location>
</feature>
<keyword evidence="1" id="KW-0472">Membrane</keyword>
<keyword evidence="1" id="KW-1133">Transmembrane helix</keyword>
<name>A0ABT1C053_9HYPH</name>
<sequence>MKPAIAEADADDKLDEKPLDPAVERVRRKLIRFAVINLVILFGALAIVVVALFLRGPRSKVPAAPATAQLSVPVGAQVISHSATPDALSLLVSMPDNSRQLLVFDPVTGNLRTRYTLVAAP</sequence>
<evidence type="ECO:0000313" key="2">
    <source>
        <dbReference type="EMBL" id="MCO6048213.1"/>
    </source>
</evidence>
<comment type="caution">
    <text evidence="2">The sequence shown here is derived from an EMBL/GenBank/DDBJ whole genome shotgun (WGS) entry which is preliminary data.</text>
</comment>
<evidence type="ECO:0000313" key="3">
    <source>
        <dbReference type="Proteomes" id="UP001205906"/>
    </source>
</evidence>
<dbReference type="RefSeq" id="WP_252815037.1">
    <property type="nucleotide sequence ID" value="NZ_JAMXQS010000001.1"/>
</dbReference>
<keyword evidence="1" id="KW-0812">Transmembrane</keyword>
<accession>A0ABT1C053</accession>
<protein>
    <submittedName>
        <fullName evidence="2">DUF6476 family protein</fullName>
    </submittedName>
</protein>
<organism evidence="2 3">
    <name type="scientific">Mesorhizobium liriopis</name>
    <dbReference type="NCBI Taxonomy" id="2953882"/>
    <lineage>
        <taxon>Bacteria</taxon>
        <taxon>Pseudomonadati</taxon>
        <taxon>Pseudomonadota</taxon>
        <taxon>Alphaproteobacteria</taxon>
        <taxon>Hyphomicrobiales</taxon>
        <taxon>Phyllobacteriaceae</taxon>
        <taxon>Mesorhizobium</taxon>
    </lineage>
</organism>
<reference evidence="2 3" key="1">
    <citation type="submission" date="2022-06" db="EMBL/GenBank/DDBJ databases">
        <title>Mesorhizobium sp. strain RP14 Genome sequencing and assembly.</title>
        <authorList>
            <person name="Kim I."/>
        </authorList>
    </citation>
    <scope>NUCLEOTIDE SEQUENCE [LARGE SCALE GENOMIC DNA]</scope>
    <source>
        <strain evidence="3">RP14(2022)</strain>
    </source>
</reference>
<proteinExistence type="predicted"/>
<dbReference type="Proteomes" id="UP001205906">
    <property type="component" value="Unassembled WGS sequence"/>
</dbReference>
<keyword evidence="3" id="KW-1185">Reference proteome</keyword>